<dbReference type="KEGG" id="den:MHIR_DE00689"/>
<dbReference type="STRING" id="1778262.MHIR_DE00689"/>
<accession>A0A143WTM3</accession>
<protein>
    <submittedName>
        <fullName evidence="1">Uncharacterized protein</fullName>
    </submittedName>
</protein>
<sequence length="46" mass="5029">MFCEACENNDNLAASGRTDTINSLANLTYIIVDLNVDCGSLYGYSY</sequence>
<keyword evidence="2" id="KW-1185">Reference proteome</keyword>
<organism evidence="1 2">
    <name type="scientific">Candidatus Doolittlea endobia</name>
    <dbReference type="NCBI Taxonomy" id="1778262"/>
    <lineage>
        <taxon>Bacteria</taxon>
        <taxon>Pseudomonadati</taxon>
        <taxon>Pseudomonadota</taxon>
        <taxon>Gammaproteobacteria</taxon>
        <taxon>Enterobacterales</taxon>
        <taxon>Enterobacteriaceae</taxon>
        <taxon>Candidatus Doolittlea</taxon>
    </lineage>
</organism>
<name>A0A143WTM3_9ENTR</name>
<gene>
    <name evidence="1" type="ORF">MHIR_DE00689</name>
</gene>
<dbReference type="EMBL" id="LN999833">
    <property type="protein sequence ID" value="CUX96917.1"/>
    <property type="molecule type" value="Genomic_DNA"/>
</dbReference>
<dbReference type="Proteomes" id="UP000095322">
    <property type="component" value="Chromosome I"/>
</dbReference>
<proteinExistence type="predicted"/>
<dbReference type="AlphaFoldDB" id="A0A143WTM3"/>
<reference evidence="2" key="1">
    <citation type="submission" date="2016-01" db="EMBL/GenBank/DDBJ databases">
        <authorList>
            <person name="Husnik F."/>
        </authorList>
    </citation>
    <scope>NUCLEOTIDE SEQUENCE [LARGE SCALE GENOMIC DNA]</scope>
</reference>
<evidence type="ECO:0000313" key="2">
    <source>
        <dbReference type="Proteomes" id="UP000095322"/>
    </source>
</evidence>
<evidence type="ECO:0000313" key="1">
    <source>
        <dbReference type="EMBL" id="CUX96917.1"/>
    </source>
</evidence>